<comment type="subcellular location">
    <subcellularLocation>
        <location evidence="1">Secreted</location>
    </subcellularLocation>
</comment>
<feature type="disulfide bond" evidence="7">
    <location>
        <begin position="617"/>
        <end position="632"/>
    </location>
</feature>
<evidence type="ECO:0000256" key="2">
    <source>
        <dbReference type="ARBA" id="ARBA00022525"/>
    </source>
</evidence>
<dbReference type="GO" id="GO:0005576">
    <property type="term" value="C:extracellular region"/>
    <property type="evidence" value="ECO:0007669"/>
    <property type="project" value="UniProtKB-SubCell"/>
</dbReference>
<feature type="disulfide bond" evidence="7">
    <location>
        <begin position="339"/>
        <end position="354"/>
    </location>
</feature>
<evidence type="ECO:0000256" key="6">
    <source>
        <dbReference type="ARBA" id="ARBA00029459"/>
    </source>
</evidence>
<evidence type="ECO:0000256" key="7">
    <source>
        <dbReference type="PROSITE-ProRule" id="PRU00776"/>
    </source>
</evidence>
<feature type="domain" description="Pacifastin" evidence="10">
    <location>
        <begin position="614"/>
        <end position="649"/>
    </location>
</feature>
<feature type="region of interest" description="Disordered" evidence="8">
    <location>
        <begin position="808"/>
        <end position="843"/>
    </location>
</feature>
<dbReference type="OrthoDB" id="7655988at2759"/>
<reference evidence="11 12" key="1">
    <citation type="submission" date="2020-02" db="EMBL/GenBank/DDBJ databases">
        <authorList>
            <person name="Ferguson B K."/>
        </authorList>
    </citation>
    <scope>NUCLEOTIDE SEQUENCE [LARGE SCALE GENOMIC DNA]</scope>
</reference>
<dbReference type="AlphaFoldDB" id="A0A6H5IZA5"/>
<evidence type="ECO:0000313" key="12">
    <source>
        <dbReference type="Proteomes" id="UP000479190"/>
    </source>
</evidence>
<feature type="compositionally biased region" description="Polar residues" evidence="8">
    <location>
        <begin position="822"/>
        <end position="833"/>
    </location>
</feature>
<feature type="disulfide bond" evidence="7">
    <location>
        <begin position="451"/>
        <end position="466"/>
    </location>
</feature>
<evidence type="ECO:0000259" key="10">
    <source>
        <dbReference type="PROSITE" id="PS51446"/>
    </source>
</evidence>
<dbReference type="SUPFAM" id="SSF57283">
    <property type="entry name" value="PMP inhibitors"/>
    <property type="match status" value="11"/>
</dbReference>
<feature type="disulfide bond" evidence="7">
    <location>
        <begin position="563"/>
        <end position="578"/>
    </location>
</feature>
<accession>A0A6H5IZA5</accession>
<evidence type="ECO:0000313" key="11">
    <source>
        <dbReference type="EMBL" id="CAB0041242.1"/>
    </source>
</evidence>
<organism evidence="11 12">
    <name type="scientific">Trichogramma brassicae</name>
    <dbReference type="NCBI Taxonomy" id="86971"/>
    <lineage>
        <taxon>Eukaryota</taxon>
        <taxon>Metazoa</taxon>
        <taxon>Ecdysozoa</taxon>
        <taxon>Arthropoda</taxon>
        <taxon>Hexapoda</taxon>
        <taxon>Insecta</taxon>
        <taxon>Pterygota</taxon>
        <taxon>Neoptera</taxon>
        <taxon>Endopterygota</taxon>
        <taxon>Hymenoptera</taxon>
        <taxon>Apocrita</taxon>
        <taxon>Proctotrupomorpha</taxon>
        <taxon>Chalcidoidea</taxon>
        <taxon>Trichogrammatidae</taxon>
        <taxon>Trichogramma</taxon>
    </lineage>
</organism>
<keyword evidence="3 7" id="KW-0646">Protease inhibitor</keyword>
<dbReference type="InterPro" id="IPR008037">
    <property type="entry name" value="Pacifastin_dom"/>
</dbReference>
<proteinExistence type="inferred from homology"/>
<keyword evidence="2" id="KW-0964">Secreted</keyword>
<sequence>MRSLIVVLFACAAAVSADLFCTPGLRYKDECNICHCSPDGKRAACTDMLCPSGFAGSSSPLRKAEQFCEPNQRFQLSAVNDCTCTSDGQHAMCTLGFNLVKARTYSLDEGKKYCEEGETFSPDNCNICKCSKDGQSALCTLKYCFNDDKFDTENGVVPAAPKQICEPGSEFKDYCNTCHCSRDGTQKACTKMFCDPEIWNADGSFKDESLNTARSAGVKQICEPMTRFKDYCNTCICSDDGTMKACTKMYCPPGVWNADGSLNEVVKAAGRSVEPAKQICKPKTTFKDYCNSCICSNDGTMKACTKMFCHPDLWNTDGTLKVTPKVLRTAVEEPKRQICEPGKPFREMCNHCACSDDGTMKACTKMYCDPEVWNEDGSLKTKTVQASKQICEPMTTFKDYCNTCICSKDGTMKACTKMFCHPDLWNADGTLKATPKVLRIAPVEEPKRQICEPGKPFKEMCNHCACSDDGTMKACTKMFCDPEVWNEDGSLKTKTVQASKQICEPMTTFKDYCNTCTCSNDGTMKACTKMFCHPDIWNADGTLKVTPKVLRIAPVEDPKRQICEPGKPFREMCNYCGCSDDGTMKACTKMMCNPAIWNEDGSLKIQTKSLNAPKQICEPMTTFKNYCNRCTCSDDGTMAACTRMMCPPGIWNKDGSLVKPWSEVNINEIQKTGLQFKDWLEKDFSFYYDDKTPEGPELEVLIHGYQIIENLPVPIGILSEEAQEANHKNVKRFRDKYSRKDSRNCFWPFAWVSGKLVLKMFTVPGDITRCVLGSRLPNIRVLRPRRPPEKLLLAFRVGIRQVGPEEDVHSTRRYHQVRPRLSPTQYSCSPTSKTPRETASGLSHGYPASWSWRRCSQYPEISPGAS</sequence>
<feature type="domain" description="Pacifastin" evidence="10">
    <location>
        <begin position="111"/>
        <end position="147"/>
    </location>
</feature>
<feature type="disulfide bond" evidence="7">
    <location>
        <begin position="280"/>
        <end position="295"/>
    </location>
</feature>
<feature type="domain" description="Pacifastin" evidence="10">
    <location>
        <begin position="18"/>
        <end position="53"/>
    </location>
</feature>
<dbReference type="InterPro" id="IPR036201">
    <property type="entry name" value="Pacifastin_dom_sf"/>
</dbReference>
<feature type="domain" description="Pacifastin" evidence="10">
    <location>
        <begin position="500"/>
        <end position="535"/>
    </location>
</feature>
<keyword evidence="12" id="KW-1185">Reference proteome</keyword>
<name>A0A6H5IZA5_9HYME</name>
<evidence type="ECO:0000256" key="8">
    <source>
        <dbReference type="SAM" id="MobiDB-lite"/>
    </source>
</evidence>
<feature type="disulfide bond" evidence="7">
    <location>
        <begin position="21"/>
        <end position="36"/>
    </location>
</feature>
<feature type="chain" id="PRO_5026022271" description="Pacifastin domain-containing protein" evidence="9">
    <location>
        <begin position="18"/>
        <end position="866"/>
    </location>
</feature>
<dbReference type="Pfam" id="PF05375">
    <property type="entry name" value="Pacifastin_I"/>
    <property type="match status" value="11"/>
</dbReference>
<feature type="domain" description="Pacifastin" evidence="10">
    <location>
        <begin position="388"/>
        <end position="423"/>
    </location>
</feature>
<evidence type="ECO:0000256" key="3">
    <source>
        <dbReference type="ARBA" id="ARBA00022690"/>
    </source>
</evidence>
<feature type="disulfide bond" evidence="7">
    <location>
        <begin position="503"/>
        <end position="518"/>
    </location>
</feature>
<feature type="signal peptide" evidence="9">
    <location>
        <begin position="1"/>
        <end position="17"/>
    </location>
</feature>
<feature type="disulfide bond" evidence="7">
    <location>
        <begin position="222"/>
        <end position="237"/>
    </location>
</feature>
<feature type="domain" description="Pacifastin" evidence="10">
    <location>
        <begin position="277"/>
        <end position="312"/>
    </location>
</feature>
<evidence type="ECO:0000256" key="5">
    <source>
        <dbReference type="ARBA" id="ARBA00023157"/>
    </source>
</evidence>
<evidence type="ECO:0000256" key="1">
    <source>
        <dbReference type="ARBA" id="ARBA00004613"/>
    </source>
</evidence>
<evidence type="ECO:0000256" key="9">
    <source>
        <dbReference type="SAM" id="SignalP"/>
    </source>
</evidence>
<keyword evidence="5 7" id="KW-1015">Disulfide bond</keyword>
<dbReference type="InterPro" id="IPR015943">
    <property type="entry name" value="WD40/YVTN_repeat-like_dom_sf"/>
</dbReference>
<dbReference type="GO" id="GO:0004867">
    <property type="term" value="F:serine-type endopeptidase inhibitor activity"/>
    <property type="evidence" value="ECO:0007669"/>
    <property type="project" value="UniProtKB-UniRule"/>
</dbReference>
<dbReference type="EMBL" id="CADCXV010001102">
    <property type="protein sequence ID" value="CAB0041242.1"/>
    <property type="molecule type" value="Genomic_DNA"/>
</dbReference>
<keyword evidence="4 7" id="KW-0722">Serine protease inhibitor</keyword>
<feature type="disulfide bond" evidence="7">
    <location>
        <begin position="391"/>
        <end position="406"/>
    </location>
</feature>
<comment type="similarity">
    <text evidence="6 7">Belongs to the protease inhibitor I19 family.</text>
</comment>
<feature type="domain" description="Pacifastin" evidence="10">
    <location>
        <begin position="560"/>
        <end position="595"/>
    </location>
</feature>
<comment type="caution">
    <text evidence="7">Lacks conserved residue(s) required for the propagation of feature annotation.</text>
</comment>
<evidence type="ECO:0000256" key="4">
    <source>
        <dbReference type="ARBA" id="ARBA00022900"/>
    </source>
</evidence>
<feature type="domain" description="Pacifastin" evidence="10">
    <location>
        <begin position="336"/>
        <end position="371"/>
    </location>
</feature>
<feature type="site" description="Reactive bond" evidence="7">
    <location>
        <begin position="141"/>
        <end position="142"/>
    </location>
</feature>
<feature type="domain" description="Pacifastin" evidence="10">
    <location>
        <begin position="162"/>
        <end position="197"/>
    </location>
</feature>
<feature type="domain" description="Pacifastin" evidence="10">
    <location>
        <begin position="219"/>
        <end position="254"/>
    </location>
</feature>
<feature type="domain" description="Pacifastin" evidence="10">
    <location>
        <begin position="448"/>
        <end position="483"/>
    </location>
</feature>
<keyword evidence="9" id="KW-0732">Signal</keyword>
<dbReference type="Proteomes" id="UP000479190">
    <property type="component" value="Unassembled WGS sequence"/>
</dbReference>
<dbReference type="Gene3D" id="2.130.10.10">
    <property type="entry name" value="YVTN repeat-like/Quinoprotein amine dehydrogenase"/>
    <property type="match status" value="1"/>
</dbReference>
<feature type="disulfide bond" evidence="7">
    <location>
        <begin position="165"/>
        <end position="180"/>
    </location>
</feature>
<gene>
    <name evidence="11" type="ORF">TBRA_LOCUS12918</name>
</gene>
<dbReference type="PROSITE" id="PS51446">
    <property type="entry name" value="PACIFASTIN"/>
    <property type="match status" value="11"/>
</dbReference>
<protein>
    <recommendedName>
        <fullName evidence="10">Pacifastin domain-containing protein</fullName>
    </recommendedName>
</protein>